<evidence type="ECO:0000313" key="7">
    <source>
        <dbReference type="EnsemblMetazoa" id="PPA37814.1"/>
    </source>
</evidence>
<evidence type="ECO:0000256" key="3">
    <source>
        <dbReference type="ARBA" id="ARBA00022989"/>
    </source>
</evidence>
<accession>A0A8R1YS09</accession>
<evidence type="ECO:0000256" key="5">
    <source>
        <dbReference type="ARBA" id="ARBA00023180"/>
    </source>
</evidence>
<organism evidence="7 8">
    <name type="scientific">Pristionchus pacificus</name>
    <name type="common">Parasitic nematode worm</name>
    <dbReference type="NCBI Taxonomy" id="54126"/>
    <lineage>
        <taxon>Eukaryota</taxon>
        <taxon>Metazoa</taxon>
        <taxon>Ecdysozoa</taxon>
        <taxon>Nematoda</taxon>
        <taxon>Chromadorea</taxon>
        <taxon>Rhabditida</taxon>
        <taxon>Rhabditina</taxon>
        <taxon>Diplogasteromorpha</taxon>
        <taxon>Diplogasteroidea</taxon>
        <taxon>Neodiplogasteridae</taxon>
        <taxon>Pristionchus</taxon>
    </lineage>
</organism>
<dbReference type="OrthoDB" id="193905at2759"/>
<reference evidence="8" key="1">
    <citation type="journal article" date="2008" name="Nat. Genet.">
        <title>The Pristionchus pacificus genome provides a unique perspective on nematode lifestyle and parasitism.</title>
        <authorList>
            <person name="Dieterich C."/>
            <person name="Clifton S.W."/>
            <person name="Schuster L.N."/>
            <person name="Chinwalla A."/>
            <person name="Delehaunty K."/>
            <person name="Dinkelacker I."/>
            <person name="Fulton L."/>
            <person name="Fulton R."/>
            <person name="Godfrey J."/>
            <person name="Minx P."/>
            <person name="Mitreva M."/>
            <person name="Roeseler W."/>
            <person name="Tian H."/>
            <person name="Witte H."/>
            <person name="Yang S.P."/>
            <person name="Wilson R.K."/>
            <person name="Sommer R.J."/>
        </authorList>
    </citation>
    <scope>NUCLEOTIDE SEQUENCE [LARGE SCALE GENOMIC DNA]</scope>
    <source>
        <strain evidence="8">PS312</strain>
    </source>
</reference>
<gene>
    <name evidence="7" type="primary">WBGene00276183</name>
</gene>
<evidence type="ECO:0000256" key="6">
    <source>
        <dbReference type="ARBA" id="ARBA00038046"/>
    </source>
</evidence>
<keyword evidence="8" id="KW-1185">Reference proteome</keyword>
<dbReference type="Gene3D" id="1.20.1640.10">
    <property type="entry name" value="Multidrug efflux transporter AcrB transmembrane domain"/>
    <property type="match status" value="2"/>
</dbReference>
<dbReference type="GO" id="GO:0016020">
    <property type="term" value="C:membrane"/>
    <property type="evidence" value="ECO:0000318"/>
    <property type="project" value="GO_Central"/>
</dbReference>
<dbReference type="PANTHER" id="PTHR45951:SF3">
    <property type="entry name" value="PROTEIN DISPATCHED"/>
    <property type="match status" value="1"/>
</dbReference>
<keyword evidence="5" id="KW-0325">Glycoprotein</keyword>
<comment type="similarity">
    <text evidence="6">Belongs to the dispatched family.</text>
</comment>
<proteinExistence type="inferred from homology"/>
<dbReference type="PANTHER" id="PTHR45951">
    <property type="entry name" value="PROTEIN DISPATCHED-RELATED"/>
    <property type="match status" value="1"/>
</dbReference>
<dbReference type="InterPro" id="IPR000731">
    <property type="entry name" value="SSD"/>
</dbReference>
<dbReference type="EnsemblMetazoa" id="PPA37814.1">
    <property type="protein sequence ID" value="PPA37814.1"/>
    <property type="gene ID" value="WBGene00276183"/>
</dbReference>
<dbReference type="GO" id="GO:0007224">
    <property type="term" value="P:smoothened signaling pathway"/>
    <property type="evidence" value="ECO:0000318"/>
    <property type="project" value="GO_Central"/>
</dbReference>
<keyword evidence="4" id="KW-0472">Membrane</keyword>
<dbReference type="AlphaFoldDB" id="A0A2A6CT35"/>
<dbReference type="SUPFAM" id="SSF82866">
    <property type="entry name" value="Multidrug efflux transporter AcrB transmembrane domain"/>
    <property type="match status" value="2"/>
</dbReference>
<evidence type="ECO:0000256" key="2">
    <source>
        <dbReference type="ARBA" id="ARBA00022692"/>
    </source>
</evidence>
<comment type="subcellular location">
    <subcellularLocation>
        <location evidence="1">Membrane</location>
        <topology evidence="1">Multi-pass membrane protein</topology>
    </subcellularLocation>
</comment>
<dbReference type="PROSITE" id="PS50156">
    <property type="entry name" value="SSD"/>
    <property type="match status" value="1"/>
</dbReference>
<dbReference type="Proteomes" id="UP000005239">
    <property type="component" value="Unassembled WGS sequence"/>
</dbReference>
<reference evidence="7" key="2">
    <citation type="submission" date="2022-06" db="UniProtKB">
        <authorList>
            <consortium name="EnsemblMetazoa"/>
        </authorList>
    </citation>
    <scope>IDENTIFICATION</scope>
    <source>
        <strain evidence="7">PS312</strain>
    </source>
</reference>
<keyword evidence="2" id="KW-0812">Transmembrane</keyword>
<name>A0A2A6CT35_PRIPA</name>
<evidence type="ECO:0000256" key="1">
    <source>
        <dbReference type="ARBA" id="ARBA00004141"/>
    </source>
</evidence>
<protein>
    <submittedName>
        <fullName evidence="7">Ptd-2</fullName>
    </submittedName>
</protein>
<accession>A0A2A6CT35</accession>
<evidence type="ECO:0000256" key="4">
    <source>
        <dbReference type="ARBA" id="ARBA00023136"/>
    </source>
</evidence>
<dbReference type="InterPro" id="IPR004869">
    <property type="entry name" value="MMPL_dom"/>
</dbReference>
<sequence length="945" mass="107016">MVSPIERLHDFFDRILDSAYQKYAGIVLGWPRLTILFTLSISIGLSVWGGIWHWDVIDFTPSKGFETRGTHWSDIRLALTNFPDFTASRKEMIESGNTRRKRAAIITSVKNYSDVEDVEPFTIDYSDYGVNSNPRLEDVQNDPCVQYGGLGTDLPYEFIDLFAKLTFEYKSLDQVSIDYSFDRKDKLQLFSLEPMRSLCFLDATVSGIDGKDSVSTKLSFSFTLPLYSTCLNLSSYKTCDALNQKDLDHLRKTLFSCKDGTNPDKDLCAMKFTQQPLNYLLPKDLSIPYFNVILPVYTSSNDVSFKYFMELKQRVINEMEEHFTLRGTYFFTKDREFMEVLTFDCILGGLSALFVFFVLLLIVQSLLFTLSVLLLLILSFTIAFFLYTTVFGLPFFPFVNLISLALMIYLAADDALLLVVFYRHERKARPHLCEEEVFVHSLPHSLGSVTVTSVTTAIAFLVNLTSDVLIMRCFGVFASLIVLSNLILLYLLLPPCLFLCIKRVPINPFPLFISAFFSSLSHYLSYWTNRLRWPLVIFFFIISIVSSIIIFVSPSLELPETVNVQLLRPSHTEEWFDRNAKLFDFSANRKFTLIENIVLGVNPVHDASLFNPYSNGHITFDSSFSIDTYKDLNRMKNLSTYLLAKSKLRPDTALWLDLFKQWMNSTSCTPECCFSTEDAPLNSTCFLQYSRRFPVSTFPSDWTTFPIDGPIFSKDLHFVGYFFGFPSAFKWSLDWDVLRVFFDDMVKLETKVREFIPGESTVVSTSTQILRIYDLLARSLPSTLLSLAIALSSCLLLVFASTRNLLLTFSTIATIAFTLLVILAVLVFMGWRLGVIESSIIVLATGVAFDYVLHYSVAYRMSPNLPFPARIRQVHNSAGAAVLGGTGTSLAASIPLLFASTSAFSQLGIFLLLVSILSLLSACLVFPSLHSVIQSVEGTPRNLKF</sequence>
<dbReference type="Pfam" id="PF03176">
    <property type="entry name" value="MMPL"/>
    <property type="match status" value="1"/>
</dbReference>
<keyword evidence="3" id="KW-1133">Transmembrane helix</keyword>
<dbReference type="InterPro" id="IPR052081">
    <property type="entry name" value="Dispatched_Hh_regulator"/>
</dbReference>
<evidence type="ECO:0000313" key="8">
    <source>
        <dbReference type="Proteomes" id="UP000005239"/>
    </source>
</evidence>